<comment type="similarity">
    <text evidence="1">Belongs to the GST superfamily.</text>
</comment>
<evidence type="ECO:0000256" key="3">
    <source>
        <dbReference type="ARBA" id="ARBA00022679"/>
    </source>
</evidence>
<dbReference type="GO" id="GO:0005634">
    <property type="term" value="C:nucleus"/>
    <property type="evidence" value="ECO:0007669"/>
    <property type="project" value="UniProtKB-ARBA"/>
</dbReference>
<dbReference type="SUPFAM" id="SSF47616">
    <property type="entry name" value="GST C-terminal domain-like"/>
    <property type="match status" value="1"/>
</dbReference>
<dbReference type="GO" id="GO:0004364">
    <property type="term" value="F:glutathione transferase activity"/>
    <property type="evidence" value="ECO:0007669"/>
    <property type="project" value="UniProtKB-EC"/>
</dbReference>
<name>A0A6A6QEE2_9PEZI</name>
<dbReference type="FunFam" id="1.20.1050.130:FF:000016">
    <property type="entry name" value="Glutathione S-transferase 1"/>
    <property type="match status" value="1"/>
</dbReference>
<keyword evidence="3 8" id="KW-0808">Transferase</keyword>
<dbReference type="EMBL" id="MU004197">
    <property type="protein sequence ID" value="KAF2490642.1"/>
    <property type="molecule type" value="Genomic_DNA"/>
</dbReference>
<dbReference type="Pfam" id="PF13409">
    <property type="entry name" value="GST_N_2"/>
    <property type="match status" value="1"/>
</dbReference>
<protein>
    <recommendedName>
        <fullName evidence="2">glutathione transferase</fullName>
        <ecNumber evidence="2">2.5.1.18</ecNumber>
    </recommendedName>
</protein>
<gene>
    <name evidence="8" type="ORF">BU16DRAFT_531097</name>
</gene>
<evidence type="ECO:0000259" key="6">
    <source>
        <dbReference type="PROSITE" id="PS50404"/>
    </source>
</evidence>
<feature type="domain" description="GST C-terminal" evidence="7">
    <location>
        <begin position="92"/>
        <end position="224"/>
    </location>
</feature>
<dbReference type="Gene3D" id="3.40.30.10">
    <property type="entry name" value="Glutaredoxin"/>
    <property type="match status" value="1"/>
</dbReference>
<keyword evidence="9" id="KW-1185">Reference proteome</keyword>
<evidence type="ECO:0000256" key="4">
    <source>
        <dbReference type="ARBA" id="ARBA00047960"/>
    </source>
</evidence>
<dbReference type="PANTHER" id="PTHR44051">
    <property type="entry name" value="GLUTATHIONE S-TRANSFERASE-RELATED"/>
    <property type="match status" value="1"/>
</dbReference>
<evidence type="ECO:0000313" key="9">
    <source>
        <dbReference type="Proteomes" id="UP000799750"/>
    </source>
</evidence>
<comment type="catalytic activity">
    <reaction evidence="4">
        <text>RX + glutathione = an S-substituted glutathione + a halide anion + H(+)</text>
        <dbReference type="Rhea" id="RHEA:16437"/>
        <dbReference type="ChEBI" id="CHEBI:15378"/>
        <dbReference type="ChEBI" id="CHEBI:16042"/>
        <dbReference type="ChEBI" id="CHEBI:17792"/>
        <dbReference type="ChEBI" id="CHEBI:57925"/>
        <dbReference type="ChEBI" id="CHEBI:90779"/>
        <dbReference type="EC" id="2.5.1.18"/>
    </reaction>
</comment>
<dbReference type="Proteomes" id="UP000799750">
    <property type="component" value="Unassembled WGS sequence"/>
</dbReference>
<dbReference type="Gene3D" id="1.20.1050.10">
    <property type="match status" value="1"/>
</dbReference>
<dbReference type="InterPro" id="IPR004046">
    <property type="entry name" value="GST_C"/>
</dbReference>
<sequence>MSLKPITLWGHDSGPNAWKVAMILEELNIPYTVKMIEFPDMKKEPYVSINPNGRVPSIEDPNTGITLWESGAIIEYLVETYDKQHNISFAPSSKGYFEAKQWLYYQVSGQGPYFGQAIWFTLYHPEKLASVVDRYVNEIRRVSGVLDRALQDKEFLVGGKFSYADAAFVTWFAIVPLFADRVNLDRDFPVLNAWLERLKARLGIRKILQDRDAAIEATKKRAGS</sequence>
<dbReference type="CDD" id="cd03048">
    <property type="entry name" value="GST_N_Ure2p_like"/>
    <property type="match status" value="1"/>
</dbReference>
<dbReference type="SUPFAM" id="SSF52833">
    <property type="entry name" value="Thioredoxin-like"/>
    <property type="match status" value="1"/>
</dbReference>
<dbReference type="Pfam" id="PF00043">
    <property type="entry name" value="GST_C"/>
    <property type="match status" value="1"/>
</dbReference>
<evidence type="ECO:0000256" key="2">
    <source>
        <dbReference type="ARBA" id="ARBA00012452"/>
    </source>
</evidence>
<reference evidence="8" key="1">
    <citation type="journal article" date="2020" name="Stud. Mycol.">
        <title>101 Dothideomycetes genomes: a test case for predicting lifestyles and emergence of pathogens.</title>
        <authorList>
            <person name="Haridas S."/>
            <person name="Albert R."/>
            <person name="Binder M."/>
            <person name="Bloem J."/>
            <person name="Labutti K."/>
            <person name="Salamov A."/>
            <person name="Andreopoulos B."/>
            <person name="Baker S."/>
            <person name="Barry K."/>
            <person name="Bills G."/>
            <person name="Bluhm B."/>
            <person name="Cannon C."/>
            <person name="Castanera R."/>
            <person name="Culley D."/>
            <person name="Daum C."/>
            <person name="Ezra D."/>
            <person name="Gonzalez J."/>
            <person name="Henrissat B."/>
            <person name="Kuo A."/>
            <person name="Liang C."/>
            <person name="Lipzen A."/>
            <person name="Lutzoni F."/>
            <person name="Magnuson J."/>
            <person name="Mondo S."/>
            <person name="Nolan M."/>
            <person name="Ohm R."/>
            <person name="Pangilinan J."/>
            <person name="Park H.-J."/>
            <person name="Ramirez L."/>
            <person name="Alfaro M."/>
            <person name="Sun H."/>
            <person name="Tritt A."/>
            <person name="Yoshinaga Y."/>
            <person name="Zwiers L.-H."/>
            <person name="Turgeon B."/>
            <person name="Goodwin S."/>
            <person name="Spatafora J."/>
            <person name="Crous P."/>
            <person name="Grigoriev I."/>
        </authorList>
    </citation>
    <scope>NUCLEOTIDE SEQUENCE</scope>
    <source>
        <strain evidence="8">CBS 269.34</strain>
    </source>
</reference>
<dbReference type="PROSITE" id="PS50405">
    <property type="entry name" value="GST_CTER"/>
    <property type="match status" value="1"/>
</dbReference>
<dbReference type="SFLD" id="SFLDG00358">
    <property type="entry name" value="Main_(cytGST)"/>
    <property type="match status" value="1"/>
</dbReference>
<organism evidence="8 9">
    <name type="scientific">Lophium mytilinum</name>
    <dbReference type="NCBI Taxonomy" id="390894"/>
    <lineage>
        <taxon>Eukaryota</taxon>
        <taxon>Fungi</taxon>
        <taxon>Dikarya</taxon>
        <taxon>Ascomycota</taxon>
        <taxon>Pezizomycotina</taxon>
        <taxon>Dothideomycetes</taxon>
        <taxon>Pleosporomycetidae</taxon>
        <taxon>Mytilinidiales</taxon>
        <taxon>Mytilinidiaceae</taxon>
        <taxon>Lophium</taxon>
    </lineage>
</organism>
<dbReference type="InterPro" id="IPR040079">
    <property type="entry name" value="Glutathione_S-Trfase"/>
</dbReference>
<dbReference type="PROSITE" id="PS50404">
    <property type="entry name" value="GST_NTER"/>
    <property type="match status" value="1"/>
</dbReference>
<dbReference type="InterPro" id="IPR036282">
    <property type="entry name" value="Glutathione-S-Trfase_C_sf"/>
</dbReference>
<accession>A0A6A6QEE2</accession>
<dbReference type="OrthoDB" id="422574at2759"/>
<feature type="domain" description="GST N-terminal" evidence="6">
    <location>
        <begin position="4"/>
        <end position="85"/>
    </location>
</feature>
<dbReference type="GO" id="GO:0005737">
    <property type="term" value="C:cytoplasm"/>
    <property type="evidence" value="ECO:0007669"/>
    <property type="project" value="UniProtKB-ARBA"/>
</dbReference>
<evidence type="ECO:0000259" key="7">
    <source>
        <dbReference type="PROSITE" id="PS50405"/>
    </source>
</evidence>
<dbReference type="SFLD" id="SFLDG01151">
    <property type="entry name" value="Main.2:_Nu-like"/>
    <property type="match status" value="1"/>
</dbReference>
<dbReference type="PANTHER" id="PTHR44051:SF3">
    <property type="entry name" value="TRANSCRIPTIONAL REGULATOR URE2"/>
    <property type="match status" value="1"/>
</dbReference>
<dbReference type="InterPro" id="IPR036249">
    <property type="entry name" value="Thioredoxin-like_sf"/>
</dbReference>
<dbReference type="InterPro" id="IPR010987">
    <property type="entry name" value="Glutathione-S-Trfase_C-like"/>
</dbReference>
<evidence type="ECO:0000313" key="8">
    <source>
        <dbReference type="EMBL" id="KAF2490642.1"/>
    </source>
</evidence>
<dbReference type="SFLD" id="SFLDS00019">
    <property type="entry name" value="Glutathione_Transferase_(cytos"/>
    <property type="match status" value="1"/>
</dbReference>
<evidence type="ECO:0000256" key="5">
    <source>
        <dbReference type="ARBA" id="ARBA00060024"/>
    </source>
</evidence>
<dbReference type="AlphaFoldDB" id="A0A6A6QEE2"/>
<proteinExistence type="inferred from homology"/>
<dbReference type="EC" id="2.5.1.18" evidence="2"/>
<evidence type="ECO:0000256" key="1">
    <source>
        <dbReference type="ARBA" id="ARBA00007409"/>
    </source>
</evidence>
<comment type="function">
    <text evidence="5">Involved in the oxidative stress response and detoxification.</text>
</comment>
<dbReference type="InterPro" id="IPR004045">
    <property type="entry name" value="Glutathione_S-Trfase_N"/>
</dbReference>